<reference evidence="2 3" key="1">
    <citation type="submission" date="2017-11" db="EMBL/GenBank/DDBJ databases">
        <title>Taxonomic description and genome sequences of Spirosoma HA7 sp. nov., isolated from pollen microhabitat of Corylus avellana.</title>
        <authorList>
            <person name="Ambika Manirajan B."/>
            <person name="Suarez C."/>
            <person name="Ratering S."/>
            <person name="Geissler-Plaum R."/>
            <person name="Cardinale M."/>
            <person name="Sylvia S."/>
        </authorList>
    </citation>
    <scope>NUCLEOTIDE SEQUENCE [LARGE SCALE GENOMIC DNA]</scope>
    <source>
        <strain evidence="2 3">HA7</strain>
    </source>
</reference>
<feature type="chain" id="PRO_5014636080" description="Bacterial Ig domain-containing protein" evidence="1">
    <location>
        <begin position="30"/>
        <end position="598"/>
    </location>
</feature>
<organism evidence="2 3">
    <name type="scientific">Spirosoma pollinicola</name>
    <dbReference type="NCBI Taxonomy" id="2057025"/>
    <lineage>
        <taxon>Bacteria</taxon>
        <taxon>Pseudomonadati</taxon>
        <taxon>Bacteroidota</taxon>
        <taxon>Cytophagia</taxon>
        <taxon>Cytophagales</taxon>
        <taxon>Cytophagaceae</taxon>
        <taxon>Spirosoma</taxon>
    </lineage>
</organism>
<dbReference type="KEGG" id="spir:CWM47_32990"/>
<dbReference type="InterPro" id="IPR013783">
    <property type="entry name" value="Ig-like_fold"/>
</dbReference>
<evidence type="ECO:0008006" key="4">
    <source>
        <dbReference type="Google" id="ProtNLM"/>
    </source>
</evidence>
<sequence length="598" mass="62723">MKNHYLLNRALVWLLSLSWLLLNSSAVNAQQSTNTIKYRVTFDASTQLYTVWVVPDYATPNSNNGGANELVSTAQVTLKVPMGFVIQNITDASGTQNWDKNPVKLGPGLSLTSTSGTVFTQDYSPAVLDPAYAYYVIGKAPSESNLGPFVIGTPVALFTFKGNGCSGPIQIMPPGDPFIEASYVAFSYNVPNSFYSSSGQPVGGNQDPLEQFINSSGSAASCQSAPITVAITGPAAGTTVANLNPAISGTATPGSSVTVTGPNGQSCVVVAATPDGSWSCTSLTFVNGPASVTAVASLSGVTGTPVVNSFTIAAPLAPVVVLQLKVMLQGALVGSTNNLMRDDLRSKGFLPLTEPYTAIGGSRFTHLGGGGETMPASVTALNVGTGDAVVDWVFVELRNPSNLSLVVATRSAMVQRDGDVVLASDGVSPLSFSGLTGSSFFVSVKHRNHLGAMTATAIPLSTTGTVVDFTTMTSAQRWNTVVGAFDYEGWEQTTVSGRQALWAGDANHNGKVKYQGSANDLITIFSEVIAAQSTNTNPLYNYDNALGYFFGDVNMDGKVKYQGTANDTSLIFTNVITNYSTLNSGQLYNFDFMLEQIP</sequence>
<dbReference type="EMBL" id="CP025096">
    <property type="protein sequence ID" value="AUD06239.1"/>
    <property type="molecule type" value="Genomic_DNA"/>
</dbReference>
<keyword evidence="1" id="KW-0732">Signal</keyword>
<keyword evidence="3" id="KW-1185">Reference proteome</keyword>
<evidence type="ECO:0000313" key="3">
    <source>
        <dbReference type="Proteomes" id="UP000232883"/>
    </source>
</evidence>
<evidence type="ECO:0000256" key="1">
    <source>
        <dbReference type="SAM" id="SignalP"/>
    </source>
</evidence>
<feature type="signal peptide" evidence="1">
    <location>
        <begin position="1"/>
        <end position="29"/>
    </location>
</feature>
<accession>A0A2K8Z8T5</accession>
<name>A0A2K8Z8T5_9BACT</name>
<dbReference type="AlphaFoldDB" id="A0A2K8Z8T5"/>
<evidence type="ECO:0000313" key="2">
    <source>
        <dbReference type="EMBL" id="AUD06239.1"/>
    </source>
</evidence>
<proteinExistence type="predicted"/>
<gene>
    <name evidence="2" type="ORF">CWM47_32990</name>
</gene>
<dbReference type="OrthoDB" id="976756at2"/>
<dbReference type="RefSeq" id="WP_100992789.1">
    <property type="nucleotide sequence ID" value="NZ_CP025096.1"/>
</dbReference>
<protein>
    <recommendedName>
        <fullName evidence="4">Bacterial Ig domain-containing protein</fullName>
    </recommendedName>
</protein>
<dbReference type="Gene3D" id="2.60.40.10">
    <property type="entry name" value="Immunoglobulins"/>
    <property type="match status" value="1"/>
</dbReference>
<dbReference type="Proteomes" id="UP000232883">
    <property type="component" value="Chromosome"/>
</dbReference>